<reference evidence="1" key="1">
    <citation type="journal article" date="2009" name="Rice">
        <title>De Novo Next Generation Sequencing of Plant Genomes.</title>
        <authorList>
            <person name="Rounsley S."/>
            <person name="Marri P.R."/>
            <person name="Yu Y."/>
            <person name="He R."/>
            <person name="Sisneros N."/>
            <person name="Goicoechea J.L."/>
            <person name="Lee S.J."/>
            <person name="Angelova A."/>
            <person name="Kudrna D."/>
            <person name="Luo M."/>
            <person name="Affourtit J."/>
            <person name="Desany B."/>
            <person name="Knight J."/>
            <person name="Niazi F."/>
            <person name="Egholm M."/>
            <person name="Wing R.A."/>
        </authorList>
    </citation>
    <scope>NUCLEOTIDE SEQUENCE [LARGE SCALE GENOMIC DNA]</scope>
    <source>
        <strain evidence="1">cv. IRGC 105608</strain>
    </source>
</reference>
<dbReference type="STRING" id="65489.A0A0D3EPK1"/>
<name>A0A0D3EPK1_9ORYZ</name>
<keyword evidence="2" id="KW-1185">Reference proteome</keyword>
<proteinExistence type="predicted"/>
<evidence type="ECO:0000313" key="1">
    <source>
        <dbReference type="EnsemblPlants" id="OBART01G17840.1"/>
    </source>
</evidence>
<sequence length="350" mass="37021">MSCCTLGILVLPPTGMISSMSPFSSPASAMVFLNGAIVLANRSSLSSSNCALRLREVDAAVEQRLDLDAHLVLGAQRVLGALALPSQPVHRAAVAADVPAVLPLDEVDEVVHDALVEALAAEVPVAVGGEDVEEAVVGDERGDVQRLAAEVEHHDALAIALRVVQTVRHGGGDRLTDNAHYVEPGDAAGVADSPALRVVEVDRDGYHSRRDRSPEVRLRRLLHLREHGGGDLLGAEHPHVAVGRLNPDMRLPLHVHDGVRQPRHLPLHVVVAELLSEEPHEVMDYGAPRATRRLLLRGLADDEPPAAFGDPGWGQAVALVVGDDLDAALAVHGDAGVGRADVDAEHGVVR</sequence>
<dbReference type="EnsemblPlants" id="OBART01G17840.1">
    <property type="protein sequence ID" value="OBART01G17840.1"/>
    <property type="gene ID" value="OBART01G17840"/>
</dbReference>
<dbReference type="Pfam" id="PF10712">
    <property type="entry name" value="NAD-GH"/>
    <property type="match status" value="1"/>
</dbReference>
<organism evidence="1">
    <name type="scientific">Oryza barthii</name>
    <dbReference type="NCBI Taxonomy" id="65489"/>
    <lineage>
        <taxon>Eukaryota</taxon>
        <taxon>Viridiplantae</taxon>
        <taxon>Streptophyta</taxon>
        <taxon>Embryophyta</taxon>
        <taxon>Tracheophyta</taxon>
        <taxon>Spermatophyta</taxon>
        <taxon>Magnoliopsida</taxon>
        <taxon>Liliopsida</taxon>
        <taxon>Poales</taxon>
        <taxon>Poaceae</taxon>
        <taxon>BOP clade</taxon>
        <taxon>Oryzoideae</taxon>
        <taxon>Oryzeae</taxon>
        <taxon>Oryzinae</taxon>
        <taxon>Oryza</taxon>
    </lineage>
</organism>
<dbReference type="PaxDb" id="65489-OBART01G17840.1"/>
<evidence type="ECO:0000313" key="2">
    <source>
        <dbReference type="Proteomes" id="UP000026960"/>
    </source>
</evidence>
<dbReference type="Gramene" id="OBART01G17840.1">
    <property type="protein sequence ID" value="OBART01G17840.1"/>
    <property type="gene ID" value="OBART01G17840"/>
</dbReference>
<dbReference type="AlphaFoldDB" id="A0A0D3EPK1"/>
<dbReference type="Proteomes" id="UP000026960">
    <property type="component" value="Chromosome 1"/>
</dbReference>
<reference evidence="1" key="2">
    <citation type="submission" date="2015-03" db="UniProtKB">
        <authorList>
            <consortium name="EnsemblPlants"/>
        </authorList>
    </citation>
    <scope>IDENTIFICATION</scope>
</reference>
<dbReference type="HOGENOM" id="CLU_063562_0_0_1"/>
<protein>
    <submittedName>
        <fullName evidence="1">Uncharacterized protein</fullName>
    </submittedName>
</protein>
<dbReference type="eggNOG" id="ENOG502QV65">
    <property type="taxonomic scope" value="Eukaryota"/>
</dbReference>
<accession>A0A0D3EPK1</accession>
<dbReference type="InterPro" id="IPR019651">
    <property type="entry name" value="Glutamate_DH_NAD-spec"/>
</dbReference>